<comment type="caution">
    <text evidence="2">The sequence shown here is derived from an EMBL/GenBank/DDBJ whole genome shotgun (WGS) entry which is preliminary data.</text>
</comment>
<proteinExistence type="predicted"/>
<reference evidence="2" key="1">
    <citation type="submission" date="2020-01" db="EMBL/GenBank/DDBJ databases">
        <authorList>
            <person name="Chen W.-M."/>
        </authorList>
    </citation>
    <scope>NUCLEOTIDE SEQUENCE</scope>
    <source>
        <strain evidence="2">CYK-10</strain>
    </source>
</reference>
<organism evidence="2 3">
    <name type="scientific">Stagnihabitans tardus</name>
    <dbReference type="NCBI Taxonomy" id="2699202"/>
    <lineage>
        <taxon>Bacteria</taxon>
        <taxon>Pseudomonadati</taxon>
        <taxon>Pseudomonadota</taxon>
        <taxon>Alphaproteobacteria</taxon>
        <taxon>Rhodobacterales</taxon>
        <taxon>Paracoccaceae</taxon>
        <taxon>Stagnihabitans</taxon>
    </lineage>
</organism>
<evidence type="ECO:0000313" key="3">
    <source>
        <dbReference type="Proteomes" id="UP001193501"/>
    </source>
</evidence>
<keyword evidence="3" id="KW-1185">Reference proteome</keyword>
<protein>
    <submittedName>
        <fullName evidence="2">Uncharacterized protein</fullName>
    </submittedName>
</protein>
<gene>
    <name evidence="2" type="ORF">GV832_10030</name>
</gene>
<dbReference type="Proteomes" id="UP001193501">
    <property type="component" value="Unassembled WGS sequence"/>
</dbReference>
<dbReference type="EMBL" id="JAABNR010000008">
    <property type="protein sequence ID" value="NBZ87916.1"/>
    <property type="molecule type" value="Genomic_DNA"/>
</dbReference>
<feature type="region of interest" description="Disordered" evidence="1">
    <location>
        <begin position="1"/>
        <end position="20"/>
    </location>
</feature>
<evidence type="ECO:0000256" key="1">
    <source>
        <dbReference type="SAM" id="MobiDB-lite"/>
    </source>
</evidence>
<dbReference type="AlphaFoldDB" id="A0AAE4Y8G4"/>
<evidence type="ECO:0000313" key="2">
    <source>
        <dbReference type="EMBL" id="NBZ87916.1"/>
    </source>
</evidence>
<accession>A0AAE4Y8G4</accession>
<dbReference type="RefSeq" id="WP_168774724.1">
    <property type="nucleotide sequence ID" value="NZ_JAABNR010000008.1"/>
</dbReference>
<sequence>MTDYSAIAETETDPGAPSKSSLWKRWAKNWIAGFEGAAGAPRLMGEAIATAANGALPVLTVTASDAFDLGEGMAPVAGTAVATTAAEVVAQTYTVALFTGSVRVRATITAGGGGVATAILYKNGVSFGSSTTSSQSYDVPVVPGDVLQWRHKTNGTGTSTFSGAVARASNSYLPQSAFRKAV</sequence>
<name>A0AAE4Y8G4_9RHOB</name>